<protein>
    <submittedName>
        <fullName evidence="2">Uncharacterized protein</fullName>
    </submittedName>
</protein>
<reference evidence="2 3" key="1">
    <citation type="submission" date="2023-01" db="EMBL/GenBank/DDBJ databases">
        <title>Analysis of 21 Apiospora genomes using comparative genomics revels a genus with tremendous synthesis potential of carbohydrate active enzymes and secondary metabolites.</title>
        <authorList>
            <person name="Sorensen T."/>
        </authorList>
    </citation>
    <scope>NUCLEOTIDE SEQUENCE [LARGE SCALE GENOMIC DNA]</scope>
    <source>
        <strain evidence="2 3">CBS 114990</strain>
    </source>
</reference>
<proteinExistence type="predicted"/>
<evidence type="ECO:0000313" key="3">
    <source>
        <dbReference type="Proteomes" id="UP001433268"/>
    </source>
</evidence>
<gene>
    <name evidence="2" type="ORF">PG997_001743</name>
</gene>
<feature type="region of interest" description="Disordered" evidence="1">
    <location>
        <begin position="185"/>
        <end position="204"/>
    </location>
</feature>
<comment type="caution">
    <text evidence="2">The sequence shown here is derived from an EMBL/GenBank/DDBJ whole genome shotgun (WGS) entry which is preliminary data.</text>
</comment>
<dbReference type="Proteomes" id="UP001433268">
    <property type="component" value="Unassembled WGS sequence"/>
</dbReference>
<feature type="compositionally biased region" description="Low complexity" evidence="1">
    <location>
        <begin position="186"/>
        <end position="195"/>
    </location>
</feature>
<dbReference type="EMBL" id="JAQQWN010000002">
    <property type="protein sequence ID" value="KAK8095058.1"/>
    <property type="molecule type" value="Genomic_DNA"/>
</dbReference>
<evidence type="ECO:0000313" key="2">
    <source>
        <dbReference type="EMBL" id="KAK8095058.1"/>
    </source>
</evidence>
<feature type="compositionally biased region" description="Acidic residues" evidence="1">
    <location>
        <begin position="367"/>
        <end position="382"/>
    </location>
</feature>
<feature type="region of interest" description="Disordered" evidence="1">
    <location>
        <begin position="301"/>
        <end position="382"/>
    </location>
</feature>
<name>A0ABR1XEL1_9PEZI</name>
<dbReference type="GeneID" id="92039118"/>
<keyword evidence="3" id="KW-1185">Reference proteome</keyword>
<feature type="compositionally biased region" description="Basic and acidic residues" evidence="1">
    <location>
        <begin position="301"/>
        <end position="319"/>
    </location>
</feature>
<feature type="compositionally biased region" description="Acidic residues" evidence="1">
    <location>
        <begin position="330"/>
        <end position="340"/>
    </location>
</feature>
<accession>A0ABR1XEL1</accession>
<feature type="compositionally biased region" description="Low complexity" evidence="1">
    <location>
        <begin position="355"/>
        <end position="366"/>
    </location>
</feature>
<organism evidence="2 3">
    <name type="scientific">Apiospora hydei</name>
    <dbReference type="NCBI Taxonomy" id="1337664"/>
    <lineage>
        <taxon>Eukaryota</taxon>
        <taxon>Fungi</taxon>
        <taxon>Dikarya</taxon>
        <taxon>Ascomycota</taxon>
        <taxon>Pezizomycotina</taxon>
        <taxon>Sordariomycetes</taxon>
        <taxon>Xylariomycetidae</taxon>
        <taxon>Amphisphaeriales</taxon>
        <taxon>Apiosporaceae</taxon>
        <taxon>Apiospora</taxon>
    </lineage>
</organism>
<sequence length="403" mass="45808">MAPRISLPKISAFGLSQITTQDPYRRTSPQCPPPPREPFPFLWQCCSCYTTYRFSTTRRCLLCSHNYRTREVAFGSNNSSSTSTNGKKRKRRNRYCRSEFDYEGWSTWGAWRRGHALRLESTRAQDADAVLKRREQKFLDKTHDCSIRVLEDELREDAAQREAHEDAEREAGMMENDEILMAYAASSSSSSRPSSQMEEVDYDREDDRLELNLAWDLPEDENEASPTSPISKATFFYDQNNQSQVNISGSGSNSSASSSKAPVIIPGLTSPPAVDATKLTHDELFALIDEDDDMMAYEDSRAGKREGAGSRLSVRRDPNHNQTELVNWADLDESSSDSEGEEHYFECREKPRRPSSSVSDSSTSSTEWEDVDEDEEMVDTAAAEEEAALRDFRRVRHTFMIEA</sequence>
<evidence type="ECO:0000256" key="1">
    <source>
        <dbReference type="SAM" id="MobiDB-lite"/>
    </source>
</evidence>
<dbReference type="RefSeq" id="XP_066675831.1">
    <property type="nucleotide sequence ID" value="XM_066806058.1"/>
</dbReference>